<gene>
    <name evidence="1" type="ORF">PDIP_51570</name>
</gene>
<name>K9FWR9_PEND1</name>
<dbReference type="SUPFAM" id="SSF57903">
    <property type="entry name" value="FYVE/PHD zinc finger"/>
    <property type="match status" value="1"/>
</dbReference>
<sequence>MSIVVPELPGLRPLSRVDCTGISAASLPGTRYNAIYMYICCSCGDGPKVYNIQPRCVVCNHTVCSKCQEVK</sequence>
<proteinExistence type="predicted"/>
<dbReference type="OrthoDB" id="4177029at2759"/>
<dbReference type="HOGENOM" id="CLU_2740824_0_0_1"/>
<dbReference type="Proteomes" id="UP000009886">
    <property type="component" value="Unassembled WGS sequence"/>
</dbReference>
<evidence type="ECO:0000313" key="2">
    <source>
        <dbReference type="Proteomes" id="UP000009886"/>
    </source>
</evidence>
<dbReference type="VEuPathDB" id="FungiDB:PDIP_51570"/>
<protein>
    <submittedName>
        <fullName evidence="1">Uncharacterized protein</fullName>
    </submittedName>
</protein>
<dbReference type="KEGG" id="pdp:PDIP_51570"/>
<evidence type="ECO:0000313" key="1">
    <source>
        <dbReference type="EMBL" id="EKV12972.1"/>
    </source>
</evidence>
<dbReference type="EMBL" id="AKCU01000344">
    <property type="protein sequence ID" value="EKV12972.1"/>
    <property type="molecule type" value="Genomic_DNA"/>
</dbReference>
<dbReference type="AlphaFoldDB" id="K9FWR9"/>
<comment type="caution">
    <text evidence="1">The sequence shown here is derived from an EMBL/GenBank/DDBJ whole genome shotgun (WGS) entry which is preliminary data.</text>
</comment>
<reference evidence="2" key="1">
    <citation type="journal article" date="2012" name="BMC Genomics">
        <title>Genome sequence of the necrotrophic fungus Penicillium digitatum, the main postharvest pathogen of citrus.</title>
        <authorList>
            <person name="Marcet-Houben M."/>
            <person name="Ballester A.-R."/>
            <person name="de la Fuente B."/>
            <person name="Harries E."/>
            <person name="Marcos J.F."/>
            <person name="Gonzalez-Candelas L."/>
            <person name="Gabaldon T."/>
        </authorList>
    </citation>
    <scope>NUCLEOTIDE SEQUENCE [LARGE SCALE GENOMIC DNA]</scope>
    <source>
        <strain evidence="2">Pd1 / CECT 20795</strain>
    </source>
</reference>
<dbReference type="InterPro" id="IPR011011">
    <property type="entry name" value="Znf_FYVE_PHD"/>
</dbReference>
<organism evidence="1 2">
    <name type="scientific">Penicillium digitatum (strain Pd1 / CECT 20795)</name>
    <name type="common">Green mold</name>
    <dbReference type="NCBI Taxonomy" id="1170230"/>
    <lineage>
        <taxon>Eukaryota</taxon>
        <taxon>Fungi</taxon>
        <taxon>Dikarya</taxon>
        <taxon>Ascomycota</taxon>
        <taxon>Pezizomycotina</taxon>
        <taxon>Eurotiomycetes</taxon>
        <taxon>Eurotiomycetidae</taxon>
        <taxon>Eurotiales</taxon>
        <taxon>Aspergillaceae</taxon>
        <taxon>Penicillium</taxon>
    </lineage>
</organism>
<accession>K9FWR9</accession>